<evidence type="ECO:0000313" key="4">
    <source>
        <dbReference type="WBParaSite" id="TCLT_0000815701-mRNA-1"/>
    </source>
</evidence>
<sequence length="220" mass="25172">MDPFSSKFNAKETLTKFVVPDGDSELFESVDDLEQHLIQTNVELVEELRGLESQKEAAKNLPMGSAREASLARLCAKKGRSVTEPAVEPYKLDKHASDDSEIIARSGPLDRLEEYVKMQSRVCIILRGRNTANSFITGIIVSCDKHWNLLVRDAVECFKPSVRMKRRTSRCMHYKPHPYHESHYKDWKGKTKTILQRQLPFSFIRGDDVVLIKYSSQTAQ</sequence>
<dbReference type="EMBL" id="UYYF01004590">
    <property type="protein sequence ID" value="VDN05672.1"/>
    <property type="molecule type" value="Genomic_DNA"/>
</dbReference>
<evidence type="ECO:0000313" key="3">
    <source>
        <dbReference type="Proteomes" id="UP000276776"/>
    </source>
</evidence>
<dbReference type="STRING" id="103827.A0A0N5D583"/>
<evidence type="ECO:0000313" key="2">
    <source>
        <dbReference type="EMBL" id="VDN05672.1"/>
    </source>
</evidence>
<dbReference type="SUPFAM" id="SSF50182">
    <property type="entry name" value="Sm-like ribonucleoproteins"/>
    <property type="match status" value="1"/>
</dbReference>
<dbReference type="GO" id="GO:0005683">
    <property type="term" value="C:U7 snRNP"/>
    <property type="evidence" value="ECO:0007669"/>
    <property type="project" value="TreeGrafter"/>
</dbReference>
<dbReference type="OMA" id="CSMIKGD"/>
<dbReference type="InterPro" id="IPR039267">
    <property type="entry name" value="Lsm11"/>
</dbReference>
<dbReference type="InterPro" id="IPR001163">
    <property type="entry name" value="Sm_dom_euk/arc"/>
</dbReference>
<proteinExistence type="predicted"/>
<reference evidence="2 3" key="2">
    <citation type="submission" date="2018-11" db="EMBL/GenBank/DDBJ databases">
        <authorList>
            <consortium name="Pathogen Informatics"/>
        </authorList>
    </citation>
    <scope>NUCLEOTIDE SEQUENCE [LARGE SCALE GENOMIC DNA]</scope>
</reference>
<name>A0A0N5D583_THECL</name>
<keyword evidence="3" id="KW-1185">Reference proteome</keyword>
<gene>
    <name evidence="2" type="ORF">TCLT_LOCUS8146</name>
</gene>
<feature type="domain" description="Sm" evidence="1">
    <location>
        <begin position="114"/>
        <end position="214"/>
    </location>
</feature>
<accession>A0A0N5D583</accession>
<dbReference type="OrthoDB" id="10002367at2759"/>
<reference evidence="4" key="1">
    <citation type="submission" date="2017-02" db="UniProtKB">
        <authorList>
            <consortium name="WormBaseParasite"/>
        </authorList>
    </citation>
    <scope>IDENTIFICATION</scope>
</reference>
<organism evidence="4">
    <name type="scientific">Thelazia callipaeda</name>
    <name type="common">Oriental eyeworm</name>
    <name type="synonym">Parasitic nematode</name>
    <dbReference type="NCBI Taxonomy" id="103827"/>
    <lineage>
        <taxon>Eukaryota</taxon>
        <taxon>Metazoa</taxon>
        <taxon>Ecdysozoa</taxon>
        <taxon>Nematoda</taxon>
        <taxon>Chromadorea</taxon>
        <taxon>Rhabditida</taxon>
        <taxon>Spirurina</taxon>
        <taxon>Spiruromorpha</taxon>
        <taxon>Thelazioidea</taxon>
        <taxon>Thelaziidae</taxon>
        <taxon>Thelazia</taxon>
    </lineage>
</organism>
<dbReference type="GO" id="GO:0006398">
    <property type="term" value="P:mRNA 3'-end processing by stem-loop binding and cleavage"/>
    <property type="evidence" value="ECO:0007669"/>
    <property type="project" value="TreeGrafter"/>
</dbReference>
<dbReference type="PANTHER" id="PTHR21415:SF1">
    <property type="entry name" value="U7 SNRNA-ASSOCIATED SM-LIKE PROTEIN LSM11"/>
    <property type="match status" value="1"/>
</dbReference>
<dbReference type="InterPro" id="IPR010920">
    <property type="entry name" value="LSM_dom_sf"/>
</dbReference>
<dbReference type="WBParaSite" id="TCLT_0000815701-mRNA-1">
    <property type="protein sequence ID" value="TCLT_0000815701-mRNA-1"/>
    <property type="gene ID" value="TCLT_0000815701"/>
</dbReference>
<dbReference type="Proteomes" id="UP000276776">
    <property type="component" value="Unassembled WGS sequence"/>
</dbReference>
<dbReference type="GO" id="GO:0071209">
    <property type="term" value="F:U7 snRNA binding"/>
    <property type="evidence" value="ECO:0007669"/>
    <property type="project" value="InterPro"/>
</dbReference>
<dbReference type="Gene3D" id="2.30.30.100">
    <property type="match status" value="1"/>
</dbReference>
<dbReference type="AlphaFoldDB" id="A0A0N5D583"/>
<evidence type="ECO:0000259" key="1">
    <source>
        <dbReference type="SMART" id="SM00651"/>
    </source>
</evidence>
<dbReference type="SMART" id="SM00651">
    <property type="entry name" value="Sm"/>
    <property type="match status" value="1"/>
</dbReference>
<dbReference type="PANTHER" id="PTHR21415">
    <property type="entry name" value="U7 SNRNA-ASSOCIATED SM-LIKE PROTEIN LSM11"/>
    <property type="match status" value="1"/>
</dbReference>
<dbReference type="Pfam" id="PF01423">
    <property type="entry name" value="LSM"/>
    <property type="match status" value="1"/>
</dbReference>
<protein>
    <submittedName>
        <fullName evidence="4">Sm domain-containing protein</fullName>
    </submittedName>
</protein>